<dbReference type="EMBL" id="QHJG01000006">
    <property type="protein sequence ID" value="PWY56698.1"/>
    <property type="molecule type" value="Genomic_DNA"/>
</dbReference>
<dbReference type="AlphaFoldDB" id="A0A317U689"/>
<evidence type="ECO:0000313" key="1">
    <source>
        <dbReference type="EMBL" id="PWY56698.1"/>
    </source>
</evidence>
<comment type="caution">
    <text evidence="1">The sequence shown here is derived from an EMBL/GenBank/DDBJ whole genome shotgun (WGS) entry which is preliminary data.</text>
</comment>
<proteinExistence type="predicted"/>
<dbReference type="EMBL" id="RZGX01000007">
    <property type="protein sequence ID" value="RUR23749.1"/>
    <property type="molecule type" value="Genomic_DNA"/>
</dbReference>
<gene>
    <name evidence="1" type="ORF">DGG96_04625</name>
    <name evidence="2" type="ORF">ELY20_06990</name>
</gene>
<reference evidence="2 4" key="2">
    <citation type="submission" date="2018-12" db="EMBL/GenBank/DDBJ databases">
        <title>Legionella sp,whole genome shotgun sequence.</title>
        <authorList>
            <person name="Wu H."/>
        </authorList>
    </citation>
    <scope>NUCLEOTIDE SEQUENCE [LARGE SCALE GENOMIC DNA]</scope>
    <source>
        <strain evidence="2">Km489</strain>
        <strain evidence="4">km489</strain>
    </source>
</reference>
<reference evidence="1 3" key="1">
    <citation type="submission" date="2018-05" db="EMBL/GenBank/DDBJ databases">
        <title>Legionella qingyii sp.nov., whole genome shotgun sequence.</title>
        <authorList>
            <person name="Wu H."/>
            <person name="Zhu Q."/>
            <person name="Hu C."/>
        </authorList>
    </citation>
    <scope>NUCLEOTIDE SEQUENCE [LARGE SCALE GENOMIC DNA]</scope>
    <source>
        <strain evidence="1 3">HEB18</strain>
    </source>
</reference>
<dbReference type="RefSeq" id="WP_110141791.1">
    <property type="nucleotide sequence ID" value="NZ_QHJG01000006.1"/>
</dbReference>
<protein>
    <submittedName>
        <fullName evidence="1">Uncharacterized protein</fullName>
    </submittedName>
</protein>
<sequence>MWFFAAIIPLVVLKNEHAIERLIDFDIAALLNSKLYSTLVNKHEYIFNQIEKVKAYKNQTKELTNTPQNPAA</sequence>
<dbReference type="Proteomes" id="UP000287374">
    <property type="component" value="Unassembled WGS sequence"/>
</dbReference>
<dbReference type="Proteomes" id="UP000247152">
    <property type="component" value="Unassembled WGS sequence"/>
</dbReference>
<evidence type="ECO:0000313" key="4">
    <source>
        <dbReference type="Proteomes" id="UP000287374"/>
    </source>
</evidence>
<organism evidence="1 3">
    <name type="scientific">Legionella qingyii</name>
    <dbReference type="NCBI Taxonomy" id="2184757"/>
    <lineage>
        <taxon>Bacteria</taxon>
        <taxon>Pseudomonadati</taxon>
        <taxon>Pseudomonadota</taxon>
        <taxon>Gammaproteobacteria</taxon>
        <taxon>Legionellales</taxon>
        <taxon>Legionellaceae</taxon>
        <taxon>Legionella</taxon>
    </lineage>
</organism>
<keyword evidence="4" id="KW-1185">Reference proteome</keyword>
<dbReference type="OrthoDB" id="5648561at2"/>
<name>A0A317U689_9GAMM</name>
<accession>A0A317U689</accession>
<evidence type="ECO:0000313" key="3">
    <source>
        <dbReference type="Proteomes" id="UP000247152"/>
    </source>
</evidence>
<evidence type="ECO:0000313" key="2">
    <source>
        <dbReference type="EMBL" id="RUR23749.1"/>
    </source>
</evidence>